<name>A0AAE9YYK1_9GAMM</name>
<dbReference type="PANTHER" id="PTHR21180">
    <property type="entry name" value="ENDONUCLEASE/EXONUCLEASE/PHOSPHATASE FAMILY DOMAIN-CONTAINING PROTEIN 1"/>
    <property type="match status" value="1"/>
</dbReference>
<dbReference type="GO" id="GO:0006281">
    <property type="term" value="P:DNA repair"/>
    <property type="evidence" value="ECO:0007669"/>
    <property type="project" value="InterPro"/>
</dbReference>
<keyword evidence="3" id="KW-1185">Reference proteome</keyword>
<dbReference type="InterPro" id="IPR010994">
    <property type="entry name" value="RuvA_2-like"/>
</dbReference>
<dbReference type="GO" id="GO:0015627">
    <property type="term" value="C:type II protein secretion system complex"/>
    <property type="evidence" value="ECO:0007669"/>
    <property type="project" value="TreeGrafter"/>
</dbReference>
<feature type="domain" description="Helix-hairpin-helix DNA-binding motif class 1" evidence="1">
    <location>
        <begin position="53"/>
        <end position="72"/>
    </location>
</feature>
<evidence type="ECO:0000313" key="3">
    <source>
        <dbReference type="Proteomes" id="UP000032568"/>
    </source>
</evidence>
<dbReference type="AlphaFoldDB" id="A0AAE9YYK1"/>
<evidence type="ECO:0000313" key="2">
    <source>
        <dbReference type="EMBL" id="WDE01898.1"/>
    </source>
</evidence>
<dbReference type="SUPFAM" id="SSF47781">
    <property type="entry name" value="RuvA domain 2-like"/>
    <property type="match status" value="1"/>
</dbReference>
<dbReference type="SMART" id="SM00278">
    <property type="entry name" value="HhH1"/>
    <property type="match status" value="2"/>
</dbReference>
<dbReference type="InterPro" id="IPR004509">
    <property type="entry name" value="Competence_ComEA_HhH"/>
</dbReference>
<sequence length="75" mass="8068">MPEQAKAMDVASQAVDINQASLDDLISLKGVGKKRAQAIISYRETNGKFASVDDLLKVKGIGAKVLADNIQRLKI</sequence>
<organism evidence="2 3">
    <name type="scientific">Thalassomonas actiniarum</name>
    <dbReference type="NCBI Taxonomy" id="485447"/>
    <lineage>
        <taxon>Bacteria</taxon>
        <taxon>Pseudomonadati</taxon>
        <taxon>Pseudomonadota</taxon>
        <taxon>Gammaproteobacteria</taxon>
        <taxon>Alteromonadales</taxon>
        <taxon>Colwelliaceae</taxon>
        <taxon>Thalassomonas</taxon>
    </lineage>
</organism>
<protein>
    <submittedName>
        <fullName evidence="2">Helix-hairpin-helix domain-containing protein</fullName>
    </submittedName>
</protein>
<accession>A0AAE9YYK1</accession>
<proteinExistence type="predicted"/>
<gene>
    <name evidence="2" type="ORF">SG35_015830</name>
</gene>
<dbReference type="NCBIfam" id="TIGR00426">
    <property type="entry name" value="competence protein ComEA helix-hairpin-helix repeat region"/>
    <property type="match status" value="1"/>
</dbReference>
<dbReference type="PANTHER" id="PTHR21180:SF32">
    <property type="entry name" value="ENDONUCLEASE_EXONUCLEASE_PHOSPHATASE FAMILY DOMAIN-CONTAINING PROTEIN 1"/>
    <property type="match status" value="1"/>
</dbReference>
<dbReference type="InterPro" id="IPR051675">
    <property type="entry name" value="Endo/Exo/Phosphatase_dom_1"/>
</dbReference>
<dbReference type="GO" id="GO:0015628">
    <property type="term" value="P:protein secretion by the type II secretion system"/>
    <property type="evidence" value="ECO:0007669"/>
    <property type="project" value="TreeGrafter"/>
</dbReference>
<evidence type="ECO:0000259" key="1">
    <source>
        <dbReference type="SMART" id="SM00278"/>
    </source>
</evidence>
<dbReference type="GO" id="GO:0003677">
    <property type="term" value="F:DNA binding"/>
    <property type="evidence" value="ECO:0007669"/>
    <property type="project" value="InterPro"/>
</dbReference>
<dbReference type="EMBL" id="CP059735">
    <property type="protein sequence ID" value="WDE01898.1"/>
    <property type="molecule type" value="Genomic_DNA"/>
</dbReference>
<reference evidence="2 3" key="2">
    <citation type="journal article" date="2022" name="Mar. Drugs">
        <title>Bioassay-Guided Fractionation Leads to the Detection of Cholic Acid Generated by the Rare Thalassomonas sp.</title>
        <authorList>
            <person name="Pheiffer F."/>
            <person name="Schneider Y.K."/>
            <person name="Hansen E.H."/>
            <person name="Andersen J.H."/>
            <person name="Isaksson J."/>
            <person name="Busche T."/>
            <person name="R C."/>
            <person name="Kalinowski J."/>
            <person name="Zyl L.V."/>
            <person name="Trindade M."/>
        </authorList>
    </citation>
    <scope>NUCLEOTIDE SEQUENCE [LARGE SCALE GENOMIC DNA]</scope>
    <source>
        <strain evidence="2 3">A5K-106</strain>
    </source>
</reference>
<dbReference type="InterPro" id="IPR003583">
    <property type="entry name" value="Hlx-hairpin-Hlx_DNA-bd_motif"/>
</dbReference>
<reference evidence="2 3" key="1">
    <citation type="journal article" date="2015" name="Genome Announc.">
        <title>Draft Genome Sequences of Marine Isolates of Thalassomonas viridans and Thalassomonas actiniarum.</title>
        <authorList>
            <person name="Olonade I."/>
            <person name="van Zyl L.J."/>
            <person name="Trindade M."/>
        </authorList>
    </citation>
    <scope>NUCLEOTIDE SEQUENCE [LARGE SCALE GENOMIC DNA]</scope>
    <source>
        <strain evidence="2 3">A5K-106</strain>
    </source>
</reference>
<dbReference type="KEGG" id="tact:SG35_015830"/>
<dbReference type="Pfam" id="PF12836">
    <property type="entry name" value="HHH_3"/>
    <property type="match status" value="1"/>
</dbReference>
<dbReference type="Gene3D" id="1.10.150.280">
    <property type="entry name" value="AF1531-like domain"/>
    <property type="match status" value="1"/>
</dbReference>
<dbReference type="Proteomes" id="UP000032568">
    <property type="component" value="Chromosome"/>
</dbReference>
<feature type="domain" description="Helix-hairpin-helix DNA-binding motif class 1" evidence="1">
    <location>
        <begin position="23"/>
        <end position="42"/>
    </location>
</feature>